<dbReference type="STRING" id="545501.BN997_00232"/>
<evidence type="ECO:0000256" key="1">
    <source>
        <dbReference type="SAM" id="Phobius"/>
    </source>
</evidence>
<proteinExistence type="predicted"/>
<feature type="transmembrane region" description="Helical" evidence="1">
    <location>
        <begin position="6"/>
        <end position="28"/>
    </location>
</feature>
<gene>
    <name evidence="2" type="ORF">BN997_00232</name>
</gene>
<evidence type="ECO:0000313" key="3">
    <source>
        <dbReference type="Proteomes" id="UP000040453"/>
    </source>
</evidence>
<dbReference type="RefSeq" id="WP_042528898.1">
    <property type="nucleotide sequence ID" value="NZ_CDGG01000001.1"/>
</dbReference>
<protein>
    <submittedName>
        <fullName evidence="2">Uncharacterized protein</fullName>
    </submittedName>
</protein>
<evidence type="ECO:0000313" key="2">
    <source>
        <dbReference type="EMBL" id="CEI80429.1"/>
    </source>
</evidence>
<name>A0A0A1MKQ8_9BACI</name>
<keyword evidence="3" id="KW-1185">Reference proteome</keyword>
<dbReference type="EMBL" id="CDGG01000001">
    <property type="protein sequence ID" value="CEI80429.1"/>
    <property type="molecule type" value="Genomic_DNA"/>
</dbReference>
<dbReference type="Proteomes" id="UP000040453">
    <property type="component" value="Unassembled WGS sequence"/>
</dbReference>
<sequence>MDIWPILLLTAGLMAFIIYLSVVVSRLFFVKKEAITPGTASLLFMLYFSIEQFLYGFDREKRYPST</sequence>
<keyword evidence="1" id="KW-0472">Membrane</keyword>
<dbReference type="AlphaFoldDB" id="A0A0A1MKQ8"/>
<keyword evidence="1" id="KW-0812">Transmembrane</keyword>
<accession>A0A0A1MKQ8</accession>
<feature type="transmembrane region" description="Helical" evidence="1">
    <location>
        <begin position="40"/>
        <end position="57"/>
    </location>
</feature>
<reference evidence="2 3" key="1">
    <citation type="submission" date="2014-11" db="EMBL/GenBank/DDBJ databases">
        <authorList>
            <person name="Urmite Genomes Urmite Genomes"/>
        </authorList>
    </citation>
    <scope>NUCLEOTIDE SEQUENCE [LARGE SCALE GENOMIC DNA]</scope>
    <source>
        <strain evidence="2 3">Oc5</strain>
    </source>
</reference>
<organism evidence="2 3">
    <name type="scientific">Oceanobacillus oncorhynchi</name>
    <dbReference type="NCBI Taxonomy" id="545501"/>
    <lineage>
        <taxon>Bacteria</taxon>
        <taxon>Bacillati</taxon>
        <taxon>Bacillota</taxon>
        <taxon>Bacilli</taxon>
        <taxon>Bacillales</taxon>
        <taxon>Bacillaceae</taxon>
        <taxon>Oceanobacillus</taxon>
    </lineage>
</organism>
<keyword evidence="1" id="KW-1133">Transmembrane helix</keyword>